<reference evidence="2 3" key="2">
    <citation type="submission" date="2022-06" db="EMBL/GenBank/DDBJ databases">
        <title>Genomic Encyclopedia of Type Strains, Phase I: the one thousand microbial genomes (KMG-I) project.</title>
        <authorList>
            <person name="Kyrpides N."/>
        </authorList>
    </citation>
    <scope>NUCLEOTIDE SEQUENCE [LARGE SCALE GENOMIC DNA]</scope>
    <source>
        <strain evidence="2 3">DSM 43889</strain>
    </source>
</reference>
<accession>A0ABT1JNC0</accession>
<keyword evidence="3" id="KW-1185">Reference proteome</keyword>
<organism evidence="2 3">
    <name type="scientific">Actinoalloteichus caeruleus DSM 43889</name>
    <dbReference type="NCBI Taxonomy" id="1120930"/>
    <lineage>
        <taxon>Bacteria</taxon>
        <taxon>Bacillati</taxon>
        <taxon>Actinomycetota</taxon>
        <taxon>Actinomycetes</taxon>
        <taxon>Pseudonocardiales</taxon>
        <taxon>Pseudonocardiaceae</taxon>
        <taxon>Actinoalloteichus</taxon>
        <taxon>Actinoalloteichus cyanogriseus</taxon>
    </lineage>
</organism>
<name>A0ABT1JNC0_ACTCY</name>
<evidence type="ECO:0000313" key="3">
    <source>
        <dbReference type="Proteomes" id="UP000791080"/>
    </source>
</evidence>
<feature type="region of interest" description="Disordered" evidence="1">
    <location>
        <begin position="289"/>
        <end position="320"/>
    </location>
</feature>
<protein>
    <submittedName>
        <fullName evidence="2">Uncharacterized protein</fullName>
    </submittedName>
</protein>
<gene>
    <name evidence="2" type="ORF">G443_004297</name>
</gene>
<reference evidence="2 3" key="1">
    <citation type="submission" date="2013-07" db="EMBL/GenBank/DDBJ databases">
        <authorList>
            <consortium name="DOE Joint Genome Institute"/>
            <person name="Reeve W."/>
            <person name="Huntemann M."/>
            <person name="Han J."/>
            <person name="Chen A."/>
            <person name="Kyrpides N."/>
            <person name="Mavromatis K."/>
            <person name="Markowitz V."/>
            <person name="Palaniappan K."/>
            <person name="Ivanova N."/>
            <person name="Schaumberg A."/>
            <person name="Pati A."/>
            <person name="Liolios K."/>
            <person name="Nordberg H.P."/>
            <person name="Cantor M.N."/>
            <person name="Hua S.X."/>
            <person name="Woyke T."/>
        </authorList>
    </citation>
    <scope>NUCLEOTIDE SEQUENCE [LARGE SCALE GENOMIC DNA]</scope>
    <source>
        <strain evidence="2 3">DSM 43889</strain>
    </source>
</reference>
<dbReference type="Proteomes" id="UP000791080">
    <property type="component" value="Unassembled WGS sequence"/>
</dbReference>
<evidence type="ECO:0000256" key="1">
    <source>
        <dbReference type="SAM" id="MobiDB-lite"/>
    </source>
</evidence>
<comment type="caution">
    <text evidence="2">The sequence shown here is derived from an EMBL/GenBank/DDBJ whole genome shotgun (WGS) entry which is preliminary data.</text>
</comment>
<feature type="compositionally biased region" description="Basic and acidic residues" evidence="1">
    <location>
        <begin position="223"/>
        <end position="243"/>
    </location>
</feature>
<feature type="compositionally biased region" description="Pro residues" evidence="1">
    <location>
        <begin position="172"/>
        <end position="184"/>
    </location>
</feature>
<proteinExistence type="predicted"/>
<sequence>MNRQDREFHDVVVHGSRALPRTAYLLTGGDAPGCRGPAPGRPRPDVPEVAVRRRFPWGPRAGDAGQRHGQPLAPPLPTGVRETPWEDGGEHGPGPELVRPDEVTRAGHAAAPTAGGDRAPLLRGPDGRTDRHGPLGLQGHGHGARPRGHSPGCAPSRTRQGTTKARRAALSPTPPCPPGRTPPRPGRRRHPLAVGEPRRVLAPAGSDRTLPPGFGTGPGRGGWPEERRQLHRRQPDRASHEAEATASPVATALGEGRVGHDPGGPRYGHPAAGDLAGAHDLLRGAGGVTGVGSPLRGTCGRAGRKTSPAPPGAVAGTTPGGTVAVIGQRVLLPANGSSRARTR</sequence>
<dbReference type="EMBL" id="AUBJ02000001">
    <property type="protein sequence ID" value="MCP2334027.1"/>
    <property type="molecule type" value="Genomic_DNA"/>
</dbReference>
<feature type="region of interest" description="Disordered" evidence="1">
    <location>
        <begin position="56"/>
        <end position="272"/>
    </location>
</feature>
<evidence type="ECO:0000313" key="2">
    <source>
        <dbReference type="EMBL" id="MCP2334027.1"/>
    </source>
</evidence>